<dbReference type="AlphaFoldDB" id="A0AA39RAM9"/>
<dbReference type="InterPro" id="IPR036770">
    <property type="entry name" value="Ankyrin_rpt-contain_sf"/>
</dbReference>
<gene>
    <name evidence="4" type="ORF">JMJ35_000119</name>
</gene>
<dbReference type="SMART" id="SM00248">
    <property type="entry name" value="ANK"/>
    <property type="match status" value="4"/>
</dbReference>
<evidence type="ECO:0000256" key="2">
    <source>
        <dbReference type="ARBA" id="ARBA00023043"/>
    </source>
</evidence>
<accession>A0AA39RAM9</accession>
<sequence length="273" mass="30045">MSSDTEEETIEQASAAGNLTLVQDWVQRLSVYRGTALEESMLQSLEFSLAEAGRHGHPAKFSYLLDQGLPIDKDVIGSAKSVENFQALLEHGWDINFQDLGGSTSLRSSKNLKNADVVRWLLEHGAHPNIRDRRGYTALDYASYKYSLEVVKLLVQHGADIKNTSAIHGAVANSIKFVPVNPGCLDIVTYLLECGADINQLWPIMPDVYERPHITPSTGTPLHSAVEGENPESVRYLLSRGADRSIKGYLGMTPLEVAESDGLDEIAVILREK</sequence>
<organism evidence="4 5">
    <name type="scientific">Cladonia borealis</name>
    <dbReference type="NCBI Taxonomy" id="184061"/>
    <lineage>
        <taxon>Eukaryota</taxon>
        <taxon>Fungi</taxon>
        <taxon>Dikarya</taxon>
        <taxon>Ascomycota</taxon>
        <taxon>Pezizomycotina</taxon>
        <taxon>Lecanoromycetes</taxon>
        <taxon>OSLEUM clade</taxon>
        <taxon>Lecanoromycetidae</taxon>
        <taxon>Lecanorales</taxon>
        <taxon>Lecanorineae</taxon>
        <taxon>Cladoniaceae</taxon>
        <taxon>Cladonia</taxon>
    </lineage>
</organism>
<comment type="caution">
    <text evidence="4">The sequence shown here is derived from an EMBL/GenBank/DDBJ whole genome shotgun (WGS) entry which is preliminary data.</text>
</comment>
<keyword evidence="1" id="KW-0677">Repeat</keyword>
<evidence type="ECO:0000313" key="5">
    <source>
        <dbReference type="Proteomes" id="UP001166286"/>
    </source>
</evidence>
<dbReference type="PANTHER" id="PTHR24171">
    <property type="entry name" value="ANKYRIN REPEAT DOMAIN-CONTAINING PROTEIN 39-RELATED"/>
    <property type="match status" value="1"/>
</dbReference>
<proteinExistence type="predicted"/>
<dbReference type="EMBL" id="JAFEKC020000001">
    <property type="protein sequence ID" value="KAK0516964.1"/>
    <property type="molecule type" value="Genomic_DNA"/>
</dbReference>
<evidence type="ECO:0000256" key="1">
    <source>
        <dbReference type="ARBA" id="ARBA00022737"/>
    </source>
</evidence>
<keyword evidence="5" id="KW-1185">Reference proteome</keyword>
<evidence type="ECO:0000256" key="3">
    <source>
        <dbReference type="PROSITE-ProRule" id="PRU00023"/>
    </source>
</evidence>
<dbReference type="Pfam" id="PF12796">
    <property type="entry name" value="Ank_2"/>
    <property type="match status" value="1"/>
</dbReference>
<dbReference type="Pfam" id="PF00023">
    <property type="entry name" value="Ank"/>
    <property type="match status" value="1"/>
</dbReference>
<evidence type="ECO:0008006" key="6">
    <source>
        <dbReference type="Google" id="ProtNLM"/>
    </source>
</evidence>
<dbReference type="Proteomes" id="UP001166286">
    <property type="component" value="Unassembled WGS sequence"/>
</dbReference>
<reference evidence="4" key="1">
    <citation type="submission" date="2023-03" db="EMBL/GenBank/DDBJ databases">
        <title>Complete genome of Cladonia borealis.</title>
        <authorList>
            <person name="Park H."/>
        </authorList>
    </citation>
    <scope>NUCLEOTIDE SEQUENCE</scope>
    <source>
        <strain evidence="4">ANT050790</strain>
    </source>
</reference>
<feature type="repeat" description="ANK" evidence="3">
    <location>
        <begin position="217"/>
        <end position="249"/>
    </location>
</feature>
<dbReference type="Gene3D" id="1.25.40.20">
    <property type="entry name" value="Ankyrin repeat-containing domain"/>
    <property type="match status" value="2"/>
</dbReference>
<dbReference type="InterPro" id="IPR002110">
    <property type="entry name" value="Ankyrin_rpt"/>
</dbReference>
<feature type="repeat" description="ANK" evidence="3">
    <location>
        <begin position="101"/>
        <end position="133"/>
    </location>
</feature>
<dbReference type="PROSITE" id="PS50088">
    <property type="entry name" value="ANK_REPEAT"/>
    <property type="match status" value="3"/>
</dbReference>
<feature type="repeat" description="ANK" evidence="3">
    <location>
        <begin position="134"/>
        <end position="166"/>
    </location>
</feature>
<name>A0AA39RAM9_9LECA</name>
<dbReference type="SUPFAM" id="SSF48403">
    <property type="entry name" value="Ankyrin repeat"/>
    <property type="match status" value="1"/>
</dbReference>
<evidence type="ECO:0000313" key="4">
    <source>
        <dbReference type="EMBL" id="KAK0516964.1"/>
    </source>
</evidence>
<keyword evidence="2 3" id="KW-0040">ANK repeat</keyword>
<dbReference type="PROSITE" id="PS50297">
    <property type="entry name" value="ANK_REP_REGION"/>
    <property type="match status" value="2"/>
</dbReference>
<protein>
    <recommendedName>
        <fullName evidence="6">Ankyrin</fullName>
    </recommendedName>
</protein>